<dbReference type="STRING" id="559304.G8YKW6"/>
<keyword evidence="1" id="KW-1133">Transmembrane helix</keyword>
<sequence length="115" mass="13208">MAGVTSAGLLLSAFLGGVARRLQVSIIGKEYPRSWNRVPGYLYSIGFFTGGYLIFSQVIDNNRKMLDRRLQVLREQRAQEQIFHEFSDEEEDHRFTADKRGGLFRILDKSAQSHK</sequence>
<dbReference type="Proteomes" id="UP000005222">
    <property type="component" value="Chromosome F"/>
</dbReference>
<dbReference type="OrthoDB" id="4012145at2759"/>
<dbReference type="HOGENOM" id="CLU_150139_0_0_1"/>
<proteinExistence type="predicted"/>
<dbReference type="EMBL" id="FO082054">
    <property type="protein sequence ID" value="CCE88700.1"/>
    <property type="molecule type" value="Genomic_DNA"/>
</dbReference>
<dbReference type="InParanoid" id="G8YKW6"/>
<accession>G8YKW6</accession>
<protein>
    <submittedName>
        <fullName evidence="2">Piso0_001477 protein</fullName>
    </submittedName>
</protein>
<dbReference type="OMA" id="HRITADK"/>
<keyword evidence="1" id="KW-0812">Transmembrane</keyword>
<reference evidence="2 3" key="1">
    <citation type="journal article" date="2012" name="G3 (Bethesda)">
        <title>Pichia sorbitophila, an interspecies yeast hybrid reveals early steps of genome resolution following polyploidization.</title>
        <authorList>
            <person name="Leh Louis V."/>
            <person name="Despons L."/>
            <person name="Friedrich A."/>
            <person name="Martin T."/>
            <person name="Durrens P."/>
            <person name="Casaregola S."/>
            <person name="Neuveglise C."/>
            <person name="Fairhead C."/>
            <person name="Marck C."/>
            <person name="Cruz J.A."/>
            <person name="Straub M.L."/>
            <person name="Kugler V."/>
            <person name="Sacerdot C."/>
            <person name="Uzunov Z."/>
            <person name="Thierry A."/>
            <person name="Weiss S."/>
            <person name="Bleykasten C."/>
            <person name="De Montigny J."/>
            <person name="Jacques N."/>
            <person name="Jung P."/>
            <person name="Lemaire M."/>
            <person name="Mallet S."/>
            <person name="Morel G."/>
            <person name="Richard G.F."/>
            <person name="Sarkar A."/>
            <person name="Savel G."/>
            <person name="Schacherer J."/>
            <person name="Seret M.L."/>
            <person name="Talla E."/>
            <person name="Samson G."/>
            <person name="Jubin C."/>
            <person name="Poulain J."/>
            <person name="Vacherie B."/>
            <person name="Barbe V."/>
            <person name="Pelletier E."/>
            <person name="Sherman D.J."/>
            <person name="Westhof E."/>
            <person name="Weissenbach J."/>
            <person name="Baret P.V."/>
            <person name="Wincker P."/>
            <person name="Gaillardin C."/>
            <person name="Dujon B."/>
            <person name="Souciet J.L."/>
        </authorList>
    </citation>
    <scope>NUCLEOTIDE SEQUENCE [LARGE SCALE GENOMIC DNA]</scope>
    <source>
        <strain evidence="3">ATCC MYA-4447 / BCRC 22081 / CBS 7064 / NBRC 10061 / NRRL Y-12695</strain>
    </source>
</reference>
<keyword evidence="1" id="KW-0472">Membrane</keyword>
<dbReference type="AlphaFoldDB" id="G8YKW6"/>
<keyword evidence="3" id="KW-1185">Reference proteome</keyword>
<evidence type="ECO:0000313" key="2">
    <source>
        <dbReference type="EMBL" id="CCE88700.1"/>
    </source>
</evidence>
<name>G8YKW6_PICSO</name>
<dbReference type="eggNOG" id="ENOG502RQ37">
    <property type="taxonomic scope" value="Eukaryota"/>
</dbReference>
<gene>
    <name evidence="2" type="primary">Piso0_001477</name>
    <name evidence="2" type="ORF">GNLVRS01_PISO0F07265g</name>
</gene>
<evidence type="ECO:0000256" key="1">
    <source>
        <dbReference type="SAM" id="Phobius"/>
    </source>
</evidence>
<organism evidence="2 3">
    <name type="scientific">Pichia sorbitophila (strain ATCC MYA-4447 / BCRC 22081 / CBS 7064 / NBRC 10061 / NRRL Y-12695)</name>
    <name type="common">Hybrid yeast</name>
    <dbReference type="NCBI Taxonomy" id="559304"/>
    <lineage>
        <taxon>Eukaryota</taxon>
        <taxon>Fungi</taxon>
        <taxon>Dikarya</taxon>
        <taxon>Ascomycota</taxon>
        <taxon>Saccharomycotina</taxon>
        <taxon>Pichiomycetes</taxon>
        <taxon>Debaryomycetaceae</taxon>
        <taxon>Millerozyma</taxon>
    </lineage>
</organism>
<evidence type="ECO:0000313" key="3">
    <source>
        <dbReference type="Proteomes" id="UP000005222"/>
    </source>
</evidence>
<feature type="transmembrane region" description="Helical" evidence="1">
    <location>
        <begin position="40"/>
        <end position="59"/>
    </location>
</feature>